<evidence type="ECO:0000313" key="3">
    <source>
        <dbReference type="Proteomes" id="UP000663889"/>
    </source>
</evidence>
<organism evidence="1 3">
    <name type="scientific">Rotaria sordida</name>
    <dbReference type="NCBI Taxonomy" id="392033"/>
    <lineage>
        <taxon>Eukaryota</taxon>
        <taxon>Metazoa</taxon>
        <taxon>Spiralia</taxon>
        <taxon>Gnathifera</taxon>
        <taxon>Rotifera</taxon>
        <taxon>Eurotatoria</taxon>
        <taxon>Bdelloidea</taxon>
        <taxon>Philodinida</taxon>
        <taxon>Philodinidae</taxon>
        <taxon>Rotaria</taxon>
    </lineage>
</organism>
<comment type="caution">
    <text evidence="1">The sequence shown here is derived from an EMBL/GenBank/DDBJ whole genome shotgun (WGS) entry which is preliminary data.</text>
</comment>
<name>A0A815Y9E8_9BILA</name>
<reference evidence="1" key="1">
    <citation type="submission" date="2021-02" db="EMBL/GenBank/DDBJ databases">
        <authorList>
            <person name="Nowell W R."/>
        </authorList>
    </citation>
    <scope>NUCLEOTIDE SEQUENCE</scope>
</reference>
<dbReference type="Proteomes" id="UP000663889">
    <property type="component" value="Unassembled WGS sequence"/>
</dbReference>
<sequence length="114" mass="12830">MFHFKLNSDLRLPIKRVLESQDFVNGMFLIVEQDDVLHLAQIITADIRKSQLTISIFSPPLPAKKFSASKSAPLIISTTNVIGRLLDSPTRATINTIILSDEQFLSIQDLCEEF</sequence>
<evidence type="ECO:0000313" key="2">
    <source>
        <dbReference type="EMBL" id="CAF4265869.1"/>
    </source>
</evidence>
<dbReference type="EMBL" id="CAJOBE010024969">
    <property type="protein sequence ID" value="CAF4265869.1"/>
    <property type="molecule type" value="Genomic_DNA"/>
</dbReference>
<evidence type="ECO:0000313" key="1">
    <source>
        <dbReference type="EMBL" id="CAF1568592.1"/>
    </source>
</evidence>
<proteinExistence type="predicted"/>
<gene>
    <name evidence="2" type="ORF">FNK824_LOCUS39276</name>
    <name evidence="1" type="ORF">SEV965_LOCUS39474</name>
</gene>
<protein>
    <submittedName>
        <fullName evidence="1">Uncharacterized protein</fullName>
    </submittedName>
</protein>
<dbReference type="Proteomes" id="UP000663874">
    <property type="component" value="Unassembled WGS sequence"/>
</dbReference>
<dbReference type="EMBL" id="CAJNOU010014350">
    <property type="protein sequence ID" value="CAF1568592.1"/>
    <property type="molecule type" value="Genomic_DNA"/>
</dbReference>
<accession>A0A815Y9E8</accession>
<dbReference type="AlphaFoldDB" id="A0A815Y9E8"/>